<reference evidence="2" key="1">
    <citation type="submission" date="2018-12" db="EMBL/GenBank/DDBJ databases">
        <title>Genome sequence of Peanibacillus sp.</title>
        <authorList>
            <person name="Subramani G."/>
            <person name="Srinivasan S."/>
            <person name="Kim M.K."/>
        </authorList>
    </citation>
    <scope>NUCLEOTIDE SEQUENCE [LARGE SCALE GENOMIC DNA]</scope>
    <source>
        <strain evidence="2">18JY67-1</strain>
    </source>
</reference>
<name>A0A3Q8X6M2_9BACL</name>
<dbReference type="AlphaFoldDB" id="A0A3Q8X6M2"/>
<protein>
    <submittedName>
        <fullName evidence="1">Uncharacterized protein</fullName>
    </submittedName>
</protein>
<gene>
    <name evidence="1" type="ORF">EJC50_20050</name>
</gene>
<keyword evidence="2" id="KW-1185">Reference proteome</keyword>
<organism evidence="1 2">
    <name type="scientific">Paenibacillus albus</name>
    <dbReference type="NCBI Taxonomy" id="2495582"/>
    <lineage>
        <taxon>Bacteria</taxon>
        <taxon>Bacillati</taxon>
        <taxon>Bacillota</taxon>
        <taxon>Bacilli</taxon>
        <taxon>Bacillales</taxon>
        <taxon>Paenibacillaceae</taxon>
        <taxon>Paenibacillus</taxon>
    </lineage>
</organism>
<sequence>MSVSSESRKGDRIYVIEGFLAKPFIDDDGLLDSSKSKELDTGDSVTFLDWSLEAVGDNLEYFIHYTDNTGEKLKAVESYFVTEEVWNGLRDYFTKVVSS</sequence>
<dbReference type="KEGG" id="palb:EJC50_20050"/>
<evidence type="ECO:0000313" key="2">
    <source>
        <dbReference type="Proteomes" id="UP000272528"/>
    </source>
</evidence>
<dbReference type="OrthoDB" id="2621933at2"/>
<evidence type="ECO:0000313" key="1">
    <source>
        <dbReference type="EMBL" id="AZN41709.1"/>
    </source>
</evidence>
<accession>A0A3Q8X6M2</accession>
<dbReference type="EMBL" id="CP034437">
    <property type="protein sequence ID" value="AZN41709.1"/>
    <property type="molecule type" value="Genomic_DNA"/>
</dbReference>
<dbReference type="Proteomes" id="UP000272528">
    <property type="component" value="Chromosome"/>
</dbReference>
<dbReference type="RefSeq" id="WP_126017415.1">
    <property type="nucleotide sequence ID" value="NZ_CP034437.1"/>
</dbReference>
<proteinExistence type="predicted"/>